<evidence type="ECO:0000313" key="2">
    <source>
        <dbReference type="Proteomes" id="UP001159405"/>
    </source>
</evidence>
<organism evidence="1 2">
    <name type="scientific">Porites lobata</name>
    <dbReference type="NCBI Taxonomy" id="104759"/>
    <lineage>
        <taxon>Eukaryota</taxon>
        <taxon>Metazoa</taxon>
        <taxon>Cnidaria</taxon>
        <taxon>Anthozoa</taxon>
        <taxon>Hexacorallia</taxon>
        <taxon>Scleractinia</taxon>
        <taxon>Fungiina</taxon>
        <taxon>Poritidae</taxon>
        <taxon>Porites</taxon>
    </lineage>
</organism>
<sequence length="139" mass="16352">MHTAFHHWRKVSRCRPQRLCIESGIVAEGSVSALREGRSCNKAIRVHKLAYEALVRVAWRGFQPWVDERYPIDMDHIRRALDEVANLGNDLTKDNHDRVIESQPFKCLNERFEEYVDHLRKTNGPLSAFWMSYIDMVEL</sequence>
<dbReference type="EMBL" id="CALNXK010000022">
    <property type="protein sequence ID" value="CAH3109581.1"/>
    <property type="molecule type" value="Genomic_DNA"/>
</dbReference>
<protein>
    <submittedName>
        <fullName evidence="1">Uncharacterized protein</fullName>
    </submittedName>
</protein>
<gene>
    <name evidence="1" type="ORF">PLOB_00018720</name>
</gene>
<proteinExistence type="predicted"/>
<accession>A0ABN8NIP4</accession>
<feature type="non-terminal residue" evidence="1">
    <location>
        <position position="139"/>
    </location>
</feature>
<dbReference type="Proteomes" id="UP001159405">
    <property type="component" value="Unassembled WGS sequence"/>
</dbReference>
<keyword evidence="2" id="KW-1185">Reference proteome</keyword>
<name>A0ABN8NIP4_9CNID</name>
<evidence type="ECO:0000313" key="1">
    <source>
        <dbReference type="EMBL" id="CAH3109581.1"/>
    </source>
</evidence>
<reference evidence="1 2" key="1">
    <citation type="submission" date="2022-05" db="EMBL/GenBank/DDBJ databases">
        <authorList>
            <consortium name="Genoscope - CEA"/>
            <person name="William W."/>
        </authorList>
    </citation>
    <scope>NUCLEOTIDE SEQUENCE [LARGE SCALE GENOMIC DNA]</scope>
</reference>
<comment type="caution">
    <text evidence="1">The sequence shown here is derived from an EMBL/GenBank/DDBJ whole genome shotgun (WGS) entry which is preliminary data.</text>
</comment>